<evidence type="ECO:0000256" key="2">
    <source>
        <dbReference type="ARBA" id="ARBA00009677"/>
    </source>
</evidence>
<evidence type="ECO:0000313" key="10">
    <source>
        <dbReference type="Proteomes" id="UP000318422"/>
    </source>
</evidence>
<dbReference type="GO" id="GO:0030694">
    <property type="term" value="C:bacterial-type flagellum basal body, rod"/>
    <property type="evidence" value="ECO:0007669"/>
    <property type="project" value="InterPro"/>
</dbReference>
<evidence type="ECO:0000256" key="5">
    <source>
        <dbReference type="ARBA" id="ARBA00024934"/>
    </source>
</evidence>
<comment type="subcellular location">
    <subcellularLocation>
        <location evidence="1 6">Bacterial flagellum basal body</location>
    </subcellularLocation>
</comment>
<evidence type="ECO:0000256" key="7">
    <source>
        <dbReference type="SAM" id="MobiDB-lite"/>
    </source>
</evidence>
<keyword evidence="9" id="KW-0966">Cell projection</keyword>
<comment type="similarity">
    <text evidence="2 6">Belongs to the flagella basal body rod proteins family.</text>
</comment>
<feature type="domain" description="Flagellar basal body rod protein N-terminal" evidence="8">
    <location>
        <begin position="5"/>
        <end position="24"/>
    </location>
</feature>
<dbReference type="AlphaFoldDB" id="A0A4Y4CXI6"/>
<keyword evidence="10" id="KW-1185">Reference proteome</keyword>
<evidence type="ECO:0000256" key="4">
    <source>
        <dbReference type="ARBA" id="ARBA00023143"/>
    </source>
</evidence>
<proteinExistence type="inferred from homology"/>
<name>A0A4Y4CXI6_ZOORA</name>
<accession>A0A4Y4CXI6</accession>
<keyword evidence="4 6" id="KW-0975">Bacterial flagellum</keyword>
<dbReference type="InterPro" id="IPR006300">
    <property type="entry name" value="FlgB"/>
</dbReference>
<protein>
    <recommendedName>
        <fullName evidence="3 6">Flagellar basal body rod protein FlgB</fullName>
    </recommendedName>
</protein>
<evidence type="ECO:0000256" key="3">
    <source>
        <dbReference type="ARBA" id="ARBA00014376"/>
    </source>
</evidence>
<keyword evidence="9" id="KW-0282">Flagellum</keyword>
<dbReference type="GO" id="GO:0071973">
    <property type="term" value="P:bacterial-type flagellum-dependent cell motility"/>
    <property type="evidence" value="ECO:0007669"/>
    <property type="project" value="InterPro"/>
</dbReference>
<dbReference type="PANTHER" id="PTHR30435:SF12">
    <property type="entry name" value="FLAGELLAR BASAL BODY ROD PROTEIN FLGB"/>
    <property type="match status" value="1"/>
</dbReference>
<feature type="region of interest" description="Disordered" evidence="7">
    <location>
        <begin position="48"/>
        <end position="67"/>
    </location>
</feature>
<comment type="caution">
    <text evidence="9">The sequence shown here is derived from an EMBL/GenBank/DDBJ whole genome shotgun (WGS) entry which is preliminary data.</text>
</comment>
<dbReference type="Proteomes" id="UP000318422">
    <property type="component" value="Unassembled WGS sequence"/>
</dbReference>
<dbReference type="InterPro" id="IPR001444">
    <property type="entry name" value="Flag_bb_rod_N"/>
</dbReference>
<feature type="compositionally biased region" description="Polar residues" evidence="7">
    <location>
        <begin position="48"/>
        <end position="64"/>
    </location>
</feature>
<dbReference type="Pfam" id="PF00460">
    <property type="entry name" value="Flg_bb_rod"/>
    <property type="match status" value="1"/>
</dbReference>
<gene>
    <name evidence="9" type="primary">flgB_2</name>
    <name evidence="9" type="ORF">ZRA01_37040</name>
</gene>
<keyword evidence="9" id="KW-0969">Cilium</keyword>
<evidence type="ECO:0000256" key="6">
    <source>
        <dbReference type="PIRNR" id="PIRNR002889"/>
    </source>
</evidence>
<dbReference type="PANTHER" id="PTHR30435">
    <property type="entry name" value="FLAGELLAR PROTEIN"/>
    <property type="match status" value="1"/>
</dbReference>
<dbReference type="PIRSF" id="PIRSF002889">
    <property type="entry name" value="Rod_FlgB"/>
    <property type="match status" value="1"/>
</dbReference>
<evidence type="ECO:0000259" key="8">
    <source>
        <dbReference type="Pfam" id="PF00460"/>
    </source>
</evidence>
<evidence type="ECO:0000256" key="1">
    <source>
        <dbReference type="ARBA" id="ARBA00004117"/>
    </source>
</evidence>
<evidence type="ECO:0000313" key="9">
    <source>
        <dbReference type="EMBL" id="GEC97631.1"/>
    </source>
</evidence>
<comment type="function">
    <text evidence="5 6">Structural component of flagellum, the bacterial motility apparatus. Part of the rod structure of flagellar basal body.</text>
</comment>
<reference evidence="9 10" key="1">
    <citation type="submission" date="2019-06" db="EMBL/GenBank/DDBJ databases">
        <title>Whole genome shotgun sequence of Zoogloea ramigera NBRC 15342.</title>
        <authorList>
            <person name="Hosoyama A."/>
            <person name="Uohara A."/>
            <person name="Ohji S."/>
            <person name="Ichikawa N."/>
        </authorList>
    </citation>
    <scope>NUCLEOTIDE SEQUENCE [LARGE SCALE GENOMIC DNA]</scope>
    <source>
        <strain evidence="9 10">NBRC 15342</strain>
    </source>
</reference>
<organism evidence="9 10">
    <name type="scientific">Zoogloea ramigera</name>
    <dbReference type="NCBI Taxonomy" id="350"/>
    <lineage>
        <taxon>Bacteria</taxon>
        <taxon>Pseudomonadati</taxon>
        <taxon>Pseudomonadota</taxon>
        <taxon>Betaproteobacteria</taxon>
        <taxon>Rhodocyclales</taxon>
        <taxon>Zoogloeaceae</taxon>
        <taxon>Zoogloea</taxon>
    </lineage>
</organism>
<dbReference type="NCBIfam" id="TIGR01396">
    <property type="entry name" value="FlgB"/>
    <property type="match status" value="1"/>
</dbReference>
<sequence length="122" mass="13192">MGLRAYRQQIIASNIANADTPGYKAVDIDFQEALRNAQAAANVPPVSLTTTSGGHLSGQSTGTQPPIPLKYHVPSQGSIDGNTVEMDVERAKFAENTVMHQFAMDRVSGHFKHAIEMLQSLK</sequence>
<dbReference type="EMBL" id="BJNV01000105">
    <property type="protein sequence ID" value="GEC97631.1"/>
    <property type="molecule type" value="Genomic_DNA"/>
</dbReference>
<comment type="subunit">
    <text evidence="6">The basal body constitutes a major portion of the flagellar organelle and consists of a number of rings mounted on a central rod.</text>
</comment>